<keyword evidence="5 10" id="KW-0812">Transmembrane</keyword>
<proteinExistence type="inferred from homology"/>
<evidence type="ECO:0000256" key="3">
    <source>
        <dbReference type="ARBA" id="ARBA00009620"/>
    </source>
</evidence>
<evidence type="ECO:0000256" key="4">
    <source>
        <dbReference type="ARBA" id="ARBA00015384"/>
    </source>
</evidence>
<dbReference type="SUPFAM" id="SSF110111">
    <property type="entry name" value="Ctag/Cox11"/>
    <property type="match status" value="1"/>
</dbReference>
<evidence type="ECO:0000256" key="8">
    <source>
        <dbReference type="ARBA" id="ARBA00023008"/>
    </source>
</evidence>
<feature type="transmembrane region" description="Helical" evidence="10">
    <location>
        <begin position="12"/>
        <end position="30"/>
    </location>
</feature>
<evidence type="ECO:0000313" key="12">
    <source>
        <dbReference type="Proteomes" id="UP001595962"/>
    </source>
</evidence>
<reference evidence="12" key="1">
    <citation type="journal article" date="2019" name="Int. J. Syst. Evol. Microbiol.">
        <title>The Global Catalogue of Microorganisms (GCM) 10K type strain sequencing project: providing services to taxonomists for standard genome sequencing and annotation.</title>
        <authorList>
            <consortium name="The Broad Institute Genomics Platform"/>
            <consortium name="The Broad Institute Genome Sequencing Center for Infectious Disease"/>
            <person name="Wu L."/>
            <person name="Ma J."/>
        </authorList>
    </citation>
    <scope>NUCLEOTIDE SEQUENCE [LARGE SCALE GENOMIC DNA]</scope>
    <source>
        <strain evidence="12">DT28</strain>
    </source>
</reference>
<evidence type="ECO:0000256" key="9">
    <source>
        <dbReference type="ARBA" id="ARBA00023136"/>
    </source>
</evidence>
<evidence type="ECO:0000256" key="7">
    <source>
        <dbReference type="ARBA" id="ARBA00022989"/>
    </source>
</evidence>
<dbReference type="RefSeq" id="WP_377331067.1">
    <property type="nucleotide sequence ID" value="NZ_JBHSGB010000001.1"/>
</dbReference>
<name>A0ABV9JJA0_9GAMM</name>
<dbReference type="EMBL" id="JBHSGB010000001">
    <property type="protein sequence ID" value="MFC4653635.1"/>
    <property type="molecule type" value="Genomic_DNA"/>
</dbReference>
<accession>A0ABV9JJA0</accession>
<dbReference type="PANTHER" id="PTHR21320">
    <property type="entry name" value="CYTOCHROME C OXIDASE ASSEMBLY PROTEIN COX11-RELATED"/>
    <property type="match status" value="1"/>
</dbReference>
<keyword evidence="8" id="KW-0186">Copper</keyword>
<keyword evidence="9 10" id="KW-0472">Membrane</keyword>
<dbReference type="NCBIfam" id="NF003465">
    <property type="entry name" value="PRK05089.1"/>
    <property type="match status" value="1"/>
</dbReference>
<comment type="similarity">
    <text evidence="3">Belongs to the COX11/CtaG family.</text>
</comment>
<dbReference type="PIRSF" id="PIRSF005413">
    <property type="entry name" value="COX11"/>
    <property type="match status" value="1"/>
</dbReference>
<comment type="subcellular location">
    <subcellularLocation>
        <location evidence="2">Cell inner membrane</location>
        <topology evidence="2">Single-pass type II membrane protein</topology>
        <orientation evidence="2">Periplasmic side</orientation>
    </subcellularLocation>
</comment>
<evidence type="ECO:0000313" key="11">
    <source>
        <dbReference type="EMBL" id="MFC4653635.1"/>
    </source>
</evidence>
<evidence type="ECO:0000256" key="6">
    <source>
        <dbReference type="ARBA" id="ARBA00022968"/>
    </source>
</evidence>
<dbReference type="Proteomes" id="UP001595962">
    <property type="component" value="Unassembled WGS sequence"/>
</dbReference>
<evidence type="ECO:0000256" key="1">
    <source>
        <dbReference type="ARBA" id="ARBA00004007"/>
    </source>
</evidence>
<sequence>MALAHQRLTVKLSIAALAMFGFGYALVPLYDVFCDITGLNGKTSTEAASAEAAVVDSQREVLVEFIARPNKNMPWVFEPVVTRLRVHPGEIHQVNYLARNETALPMVAQAVPSVSPGQAALYFNKIECFCFNQQALAAGQEMLMPLQFYVDPALPSQFSTITLSYTLYQVQGAETTAPAGTVTGDNYE</sequence>
<dbReference type="Pfam" id="PF04442">
    <property type="entry name" value="CtaG_Cox11"/>
    <property type="match status" value="1"/>
</dbReference>
<organism evidence="11 12">
    <name type="scientific">Rheinheimera marina</name>
    <dbReference type="NCBI Taxonomy" id="1774958"/>
    <lineage>
        <taxon>Bacteria</taxon>
        <taxon>Pseudomonadati</taxon>
        <taxon>Pseudomonadota</taxon>
        <taxon>Gammaproteobacteria</taxon>
        <taxon>Chromatiales</taxon>
        <taxon>Chromatiaceae</taxon>
        <taxon>Rheinheimera</taxon>
    </lineage>
</organism>
<keyword evidence="6" id="KW-0735">Signal-anchor</keyword>
<evidence type="ECO:0000256" key="10">
    <source>
        <dbReference type="SAM" id="Phobius"/>
    </source>
</evidence>
<protein>
    <recommendedName>
        <fullName evidence="4">Cytochrome c oxidase assembly protein CtaG</fullName>
    </recommendedName>
</protein>
<gene>
    <name evidence="11" type="ORF">ACFO3I_01220</name>
</gene>
<evidence type="ECO:0000256" key="5">
    <source>
        <dbReference type="ARBA" id="ARBA00022692"/>
    </source>
</evidence>
<dbReference type="InterPro" id="IPR007533">
    <property type="entry name" value="Cyt_c_oxidase_assmbl_CtaG"/>
</dbReference>
<dbReference type="InterPro" id="IPR023471">
    <property type="entry name" value="CtaG/Cox11_dom_sf"/>
</dbReference>
<keyword evidence="12" id="KW-1185">Reference proteome</keyword>
<evidence type="ECO:0000256" key="2">
    <source>
        <dbReference type="ARBA" id="ARBA00004382"/>
    </source>
</evidence>
<dbReference type="PANTHER" id="PTHR21320:SF3">
    <property type="entry name" value="CYTOCHROME C OXIDASE ASSEMBLY PROTEIN COX11, MITOCHONDRIAL-RELATED"/>
    <property type="match status" value="1"/>
</dbReference>
<keyword evidence="7 10" id="KW-1133">Transmembrane helix</keyword>
<comment type="caution">
    <text evidence="11">The sequence shown here is derived from an EMBL/GenBank/DDBJ whole genome shotgun (WGS) entry which is preliminary data.</text>
</comment>
<dbReference type="Gene3D" id="2.60.370.10">
    <property type="entry name" value="Ctag/Cox11"/>
    <property type="match status" value="1"/>
</dbReference>
<comment type="function">
    <text evidence="1">Exerts its effect at some terminal stage of cytochrome c oxidase synthesis, probably by being involved in the insertion of the copper B into subunit I.</text>
</comment>